<comment type="caution">
    <text evidence="1">The sequence shown here is derived from an EMBL/GenBank/DDBJ whole genome shotgun (WGS) entry which is preliminary data.</text>
</comment>
<keyword evidence="2" id="KW-1185">Reference proteome</keyword>
<organism evidence="1 2">
    <name type="scientific">Pseudothioclava arenosa</name>
    <dbReference type="NCBI Taxonomy" id="1795308"/>
    <lineage>
        <taxon>Bacteria</taxon>
        <taxon>Pseudomonadati</taxon>
        <taxon>Pseudomonadota</taxon>
        <taxon>Alphaproteobacteria</taxon>
        <taxon>Rhodobacterales</taxon>
        <taxon>Paracoccaceae</taxon>
        <taxon>Pseudothioclava</taxon>
    </lineage>
</organism>
<dbReference type="Proteomes" id="UP000243507">
    <property type="component" value="Unassembled WGS sequence"/>
</dbReference>
<gene>
    <name evidence="1" type="ORF">CLN94_07510</name>
</gene>
<evidence type="ECO:0000313" key="1">
    <source>
        <dbReference type="EMBL" id="PCD76926.1"/>
    </source>
</evidence>
<proteinExistence type="predicted"/>
<evidence type="ECO:0000313" key="2">
    <source>
        <dbReference type="Proteomes" id="UP000243507"/>
    </source>
</evidence>
<dbReference type="EMBL" id="NTJD01000004">
    <property type="protein sequence ID" value="PCD76926.1"/>
    <property type="molecule type" value="Genomic_DNA"/>
</dbReference>
<accession>A0A2A4CS18</accession>
<dbReference type="AlphaFoldDB" id="A0A2A4CS18"/>
<reference evidence="1 2" key="1">
    <citation type="submission" date="2017-09" db="EMBL/GenBank/DDBJ databases">
        <title>A multilocus sequence analysis scheme for characterization of bacteria in the genus Thioclava.</title>
        <authorList>
            <person name="Liu Y."/>
            <person name="Shao Z."/>
        </authorList>
    </citation>
    <scope>NUCLEOTIDE SEQUENCE [LARGE SCALE GENOMIC DNA]</scope>
    <source>
        <strain evidence="1 2">CAU 1312</strain>
    </source>
</reference>
<sequence>MKRLMNKDSDPAETIELRATLERLAEELNRMAASAAQVQDALSFGRPTIQLSPQSVRDIQALDTITQKLEDLAHFSLAAAHAIPSAILLEKTAVFGGLRLHELVNTLDPYVNLCKSHADQGGVEWL</sequence>
<protein>
    <submittedName>
        <fullName evidence="1">Uncharacterized protein</fullName>
    </submittedName>
</protein>
<name>A0A2A4CS18_9RHOB</name>